<sequence>MLVLVSTFFVIFSHLKKYCLFKACIKIYVWKYT</sequence>
<proteinExistence type="evidence at transcript level"/>
<evidence type="ECO:0000313" key="1">
    <source>
        <dbReference type="EMBL" id="BAE88460.1"/>
    </source>
</evidence>
<accession>I7GKB8</accession>
<name>I7GKB8_MACFA</name>
<dbReference type="AlphaFoldDB" id="I7GKB8"/>
<reference evidence="1" key="1">
    <citation type="journal article" date="2007" name="PLoS Biol.">
        <title>Rate of evolution in brain-expressed genes in humans and other primates.</title>
        <authorList>
            <person name="Wang H.-Y."/>
            <person name="Chien H.-C."/>
            <person name="Osada N."/>
            <person name="Hashimoto K."/>
            <person name="Sugano S."/>
            <person name="Gojobori T."/>
            <person name="Chou C.-K."/>
            <person name="Tsai S.-F."/>
            <person name="Wu C.-I."/>
            <person name="Shen C.-K.J."/>
        </authorList>
    </citation>
    <scope>NUCLEOTIDE SEQUENCE</scope>
</reference>
<organism evidence="1">
    <name type="scientific">Macaca fascicularis</name>
    <name type="common">Crab-eating macaque</name>
    <name type="synonym">Cynomolgus monkey</name>
    <dbReference type="NCBI Taxonomy" id="9541"/>
    <lineage>
        <taxon>Eukaryota</taxon>
        <taxon>Metazoa</taxon>
        <taxon>Chordata</taxon>
        <taxon>Craniata</taxon>
        <taxon>Vertebrata</taxon>
        <taxon>Euteleostomi</taxon>
        <taxon>Mammalia</taxon>
        <taxon>Eutheria</taxon>
        <taxon>Euarchontoglires</taxon>
        <taxon>Primates</taxon>
        <taxon>Haplorrhini</taxon>
        <taxon>Catarrhini</taxon>
        <taxon>Cercopithecidae</taxon>
        <taxon>Cercopithecinae</taxon>
        <taxon>Macaca</taxon>
    </lineage>
</organism>
<dbReference type="EMBL" id="AB171397">
    <property type="protein sequence ID" value="BAE88460.1"/>
    <property type="molecule type" value="mRNA"/>
</dbReference>
<protein>
    <submittedName>
        <fullName evidence="1">Macaca fascicularis brain cDNA clone: QbsA-10917, similar to human abl-interactor 1 (ABI1), mRNA, RefSeq: NM_005470.1</fullName>
    </submittedName>
</protein>